<organism evidence="2 3">
    <name type="scientific">Dissostichus mawsoni</name>
    <name type="common">Antarctic cod</name>
    <dbReference type="NCBI Taxonomy" id="36200"/>
    <lineage>
        <taxon>Eukaryota</taxon>
        <taxon>Metazoa</taxon>
        <taxon>Chordata</taxon>
        <taxon>Craniata</taxon>
        <taxon>Vertebrata</taxon>
        <taxon>Euteleostomi</taxon>
        <taxon>Actinopterygii</taxon>
        <taxon>Neopterygii</taxon>
        <taxon>Teleostei</taxon>
        <taxon>Neoteleostei</taxon>
        <taxon>Acanthomorphata</taxon>
        <taxon>Eupercaria</taxon>
        <taxon>Perciformes</taxon>
        <taxon>Notothenioidei</taxon>
        <taxon>Nototheniidae</taxon>
        <taxon>Dissostichus</taxon>
    </lineage>
</organism>
<evidence type="ECO:0000313" key="3">
    <source>
        <dbReference type="Proteomes" id="UP000518266"/>
    </source>
</evidence>
<dbReference type="AlphaFoldDB" id="A0A7J5X8K6"/>
<accession>A0A7J5X8K6</accession>
<feature type="chain" id="PRO_5029814339" evidence="1">
    <location>
        <begin position="26"/>
        <end position="106"/>
    </location>
</feature>
<protein>
    <submittedName>
        <fullName evidence="2">Uncharacterized protein</fullName>
    </submittedName>
</protein>
<dbReference type="EMBL" id="JAAKFY010000027">
    <property type="protein sequence ID" value="KAF3833009.1"/>
    <property type="molecule type" value="Genomic_DNA"/>
</dbReference>
<keyword evidence="3" id="KW-1185">Reference proteome</keyword>
<feature type="signal peptide" evidence="1">
    <location>
        <begin position="1"/>
        <end position="25"/>
    </location>
</feature>
<name>A0A7J5X8K6_DISMA</name>
<evidence type="ECO:0000313" key="2">
    <source>
        <dbReference type="EMBL" id="KAF3833009.1"/>
    </source>
</evidence>
<comment type="caution">
    <text evidence="2">The sequence shown here is derived from an EMBL/GenBank/DDBJ whole genome shotgun (WGS) entry which is preliminary data.</text>
</comment>
<dbReference type="Proteomes" id="UP000518266">
    <property type="component" value="Unassembled WGS sequence"/>
</dbReference>
<evidence type="ECO:0000256" key="1">
    <source>
        <dbReference type="SAM" id="SignalP"/>
    </source>
</evidence>
<reference evidence="2 3" key="1">
    <citation type="submission" date="2020-03" db="EMBL/GenBank/DDBJ databases">
        <title>Dissostichus mawsoni Genome sequencing and assembly.</title>
        <authorList>
            <person name="Park H."/>
        </authorList>
    </citation>
    <scope>NUCLEOTIDE SEQUENCE [LARGE SCALE GENOMIC DNA]</scope>
    <source>
        <strain evidence="2">DM0001</strain>
        <tissue evidence="2">Muscle</tissue>
    </source>
</reference>
<keyword evidence="1" id="KW-0732">Signal</keyword>
<proteinExistence type="predicted"/>
<gene>
    <name evidence="2" type="ORF">F7725_026674</name>
</gene>
<sequence length="106" mass="11613">MKRCWWRRRILLMRGWMEAWTGGGGGVVPKVEAFPGGGGVDEGVGQELAGLLQVAAMLDGVGQDAWQQAHVLALGFDVAWFEQREVGEDKRDDTLLRLSLPLANHA</sequence>